<evidence type="ECO:0000313" key="5">
    <source>
        <dbReference type="RefSeq" id="XP_030767129.1"/>
    </source>
</evidence>
<gene>
    <name evidence="3 4 5 6 7" type="primary">LOC115890908</name>
</gene>
<dbReference type="Proteomes" id="UP000504635">
    <property type="component" value="Unplaced"/>
</dbReference>
<dbReference type="SMART" id="SM00587">
    <property type="entry name" value="CHK"/>
    <property type="match status" value="1"/>
</dbReference>
<dbReference type="RefSeq" id="XP_030767131.1">
    <property type="nucleotide sequence ID" value="XM_030911271.1"/>
</dbReference>
<dbReference type="PANTHER" id="PTHR11012">
    <property type="entry name" value="PROTEIN KINASE-LIKE DOMAIN-CONTAINING"/>
    <property type="match status" value="1"/>
</dbReference>
<name>A0A6J2YVB2_SITOR</name>
<evidence type="ECO:0000313" key="2">
    <source>
        <dbReference type="Proteomes" id="UP000504635"/>
    </source>
</evidence>
<dbReference type="Pfam" id="PF02958">
    <property type="entry name" value="EcKL"/>
    <property type="match status" value="1"/>
</dbReference>
<sequence>MSTQEYKIKDIEKVVQIKGPIKNVKITRLTAPGENYLSLVFRVDVQTDENGQINNKSLVAKCIPPQNKDFLGINMISMRNEIEWYIDIVPLWDEYFEEYGITESIFPKYYGSRIDNSDNGRPDMDCVLVLENLNPLGYKNEDRYIGFDLNTTKAVLKRISLFHAAPLGMKFVKPEKFKLLKDYIDSCRMADKAFPEEPPPHDESESPSVTPESALIEAIKNIPECAEYVPKLVPFLSKIVTPADWNIEGEEPWSTISHNDCWVNNIMIRVKDGEETLVKLVDFQMCGYKSFASDLVFFLLTSVRNEVLTEHFDELIRYYYDEFVNYLEKFQVNLKLSYEEYLLELKNAAQTSEITHALIFSSIVFGEKGTGVDIAVEEFNPFIHLTKMIQNMSDKQKRKIITIATETTKRNWI</sequence>
<dbReference type="PANTHER" id="PTHR11012:SF55">
    <property type="entry name" value="BHLH DOMAIN-CONTAINING PROTEIN"/>
    <property type="match status" value="1"/>
</dbReference>
<dbReference type="RefSeq" id="XP_030767129.1">
    <property type="nucleotide sequence ID" value="XM_030911269.1"/>
</dbReference>
<organism evidence="2 3">
    <name type="scientific">Sitophilus oryzae</name>
    <name type="common">Rice weevil</name>
    <name type="synonym">Curculio oryzae</name>
    <dbReference type="NCBI Taxonomy" id="7048"/>
    <lineage>
        <taxon>Eukaryota</taxon>
        <taxon>Metazoa</taxon>
        <taxon>Ecdysozoa</taxon>
        <taxon>Arthropoda</taxon>
        <taxon>Hexapoda</taxon>
        <taxon>Insecta</taxon>
        <taxon>Pterygota</taxon>
        <taxon>Neoptera</taxon>
        <taxon>Endopterygota</taxon>
        <taxon>Coleoptera</taxon>
        <taxon>Polyphaga</taxon>
        <taxon>Cucujiformia</taxon>
        <taxon>Curculionidae</taxon>
        <taxon>Dryophthorinae</taxon>
        <taxon>Sitophilus</taxon>
    </lineage>
</organism>
<dbReference type="RefSeq" id="XP_030767126.1">
    <property type="nucleotide sequence ID" value="XM_030911266.1"/>
</dbReference>
<dbReference type="OrthoDB" id="191037at2759"/>
<protein>
    <submittedName>
        <fullName evidence="3 4">Uncharacterized protein LOC115890908</fullName>
    </submittedName>
</protein>
<dbReference type="InterPro" id="IPR015897">
    <property type="entry name" value="CHK_kinase-like"/>
</dbReference>
<dbReference type="InterPro" id="IPR004119">
    <property type="entry name" value="EcKL"/>
</dbReference>
<evidence type="ECO:0000313" key="6">
    <source>
        <dbReference type="RefSeq" id="XP_030767130.1"/>
    </source>
</evidence>
<dbReference type="GeneID" id="115890908"/>
<dbReference type="RefSeq" id="XP_030767128.1">
    <property type="nucleotide sequence ID" value="XM_030911268.1"/>
</dbReference>
<dbReference type="SUPFAM" id="SSF56112">
    <property type="entry name" value="Protein kinase-like (PK-like)"/>
    <property type="match status" value="1"/>
</dbReference>
<dbReference type="AlphaFoldDB" id="A0A6J2YVB2"/>
<evidence type="ECO:0000313" key="4">
    <source>
        <dbReference type="RefSeq" id="XP_030767128.1"/>
    </source>
</evidence>
<evidence type="ECO:0000259" key="1">
    <source>
        <dbReference type="SMART" id="SM00587"/>
    </source>
</evidence>
<dbReference type="RefSeq" id="XP_030767130.1">
    <property type="nucleotide sequence ID" value="XM_030911270.1"/>
</dbReference>
<dbReference type="KEGG" id="soy:115890908"/>
<dbReference type="Gene3D" id="3.90.1200.10">
    <property type="match status" value="1"/>
</dbReference>
<evidence type="ECO:0000313" key="7">
    <source>
        <dbReference type="RefSeq" id="XP_030767131.1"/>
    </source>
</evidence>
<feature type="domain" description="CHK kinase-like" evidence="1">
    <location>
        <begin position="128"/>
        <end position="329"/>
    </location>
</feature>
<reference evidence="3 4" key="1">
    <citation type="submission" date="2025-04" db="UniProtKB">
        <authorList>
            <consortium name="RefSeq"/>
        </authorList>
    </citation>
    <scope>IDENTIFICATION</scope>
    <source>
        <tissue evidence="3 4">Gonads</tissue>
    </source>
</reference>
<keyword evidence="2" id="KW-1185">Reference proteome</keyword>
<accession>A0A6J2YVB2</accession>
<dbReference type="InterPro" id="IPR011009">
    <property type="entry name" value="Kinase-like_dom_sf"/>
</dbReference>
<proteinExistence type="predicted"/>
<evidence type="ECO:0000313" key="3">
    <source>
        <dbReference type="RefSeq" id="XP_030767126.1"/>
    </source>
</evidence>